<keyword evidence="1" id="KW-0812">Transmembrane</keyword>
<keyword evidence="3" id="KW-1185">Reference proteome</keyword>
<name>A0A3P3EPP9_9HYPH</name>
<dbReference type="Proteomes" id="UP000273786">
    <property type="component" value="Unassembled WGS sequence"/>
</dbReference>
<comment type="caution">
    <text evidence="2">The sequence shown here is derived from an EMBL/GenBank/DDBJ whole genome shotgun (WGS) entry which is preliminary data.</text>
</comment>
<accession>A0A3P3EPP9</accession>
<sequence length="88" mass="10100">MSKVPNAKRLLAEENPRGFTRKEAKDRMTRENWGEKHPALEQPIATIMDKTTDDIAAILSAGDKFLIDIRIAVWMCFAVLCVIAWRVW</sequence>
<protein>
    <submittedName>
        <fullName evidence="2">Uncharacterized protein</fullName>
    </submittedName>
</protein>
<keyword evidence="1" id="KW-0472">Membrane</keyword>
<evidence type="ECO:0000313" key="3">
    <source>
        <dbReference type="Proteomes" id="UP000273786"/>
    </source>
</evidence>
<reference evidence="2 3" key="1">
    <citation type="submission" date="2018-11" db="EMBL/GenBank/DDBJ databases">
        <title>the genome of Mesorhizobium tamadayense DSM 28320.</title>
        <authorList>
            <person name="Gao J."/>
        </authorList>
    </citation>
    <scope>NUCLEOTIDE SEQUENCE [LARGE SCALE GENOMIC DNA]</scope>
    <source>
        <strain evidence="2 3">DSM 28320</strain>
    </source>
</reference>
<dbReference type="EMBL" id="RQXT01000087">
    <property type="protein sequence ID" value="RRH88369.1"/>
    <property type="molecule type" value="Genomic_DNA"/>
</dbReference>
<dbReference type="AlphaFoldDB" id="A0A3P3EPP9"/>
<evidence type="ECO:0000256" key="1">
    <source>
        <dbReference type="SAM" id="Phobius"/>
    </source>
</evidence>
<gene>
    <name evidence="2" type="ORF">EH240_35160</name>
</gene>
<organism evidence="2 3">
    <name type="scientific">Mesorhizobium tamadayense</name>
    <dbReference type="NCBI Taxonomy" id="425306"/>
    <lineage>
        <taxon>Bacteria</taxon>
        <taxon>Pseudomonadati</taxon>
        <taxon>Pseudomonadota</taxon>
        <taxon>Alphaproteobacteria</taxon>
        <taxon>Hyphomicrobiales</taxon>
        <taxon>Phyllobacteriaceae</taxon>
        <taxon>Mesorhizobium</taxon>
    </lineage>
</organism>
<feature type="transmembrane region" description="Helical" evidence="1">
    <location>
        <begin position="65"/>
        <end position="85"/>
    </location>
</feature>
<proteinExistence type="predicted"/>
<evidence type="ECO:0000313" key="2">
    <source>
        <dbReference type="EMBL" id="RRH88369.1"/>
    </source>
</evidence>
<dbReference type="RefSeq" id="WP_125006948.1">
    <property type="nucleotide sequence ID" value="NZ_RQXT01000087.1"/>
</dbReference>
<keyword evidence="1" id="KW-1133">Transmembrane helix</keyword>